<dbReference type="GO" id="GO:0005829">
    <property type="term" value="C:cytosol"/>
    <property type="evidence" value="ECO:0007669"/>
    <property type="project" value="UniProtKB-SubCell"/>
</dbReference>
<dbReference type="GO" id="GO:0072344">
    <property type="term" value="P:rescue of stalled ribosome"/>
    <property type="evidence" value="ECO:0007669"/>
    <property type="project" value="UniProtKB-UniRule"/>
</dbReference>
<dbReference type="GeneID" id="18929094"/>
<dbReference type="GO" id="GO:0043023">
    <property type="term" value="F:ribosomal large subunit binding"/>
    <property type="evidence" value="ECO:0007669"/>
    <property type="project" value="TreeGrafter"/>
</dbReference>
<keyword evidence="7" id="KW-0963">Cytoplasm</keyword>
<keyword evidence="8 16" id="KW-0808">Transferase</keyword>
<evidence type="ECO:0000256" key="15">
    <source>
        <dbReference type="PROSITE-ProRule" id="PRU00175"/>
    </source>
</evidence>
<dbReference type="PROSITE" id="PS50089">
    <property type="entry name" value="ZF_RING_2"/>
    <property type="match status" value="1"/>
</dbReference>
<protein>
    <recommendedName>
        <fullName evidence="6 16">E3 ubiquitin-protein ligase listerin</fullName>
        <ecNumber evidence="5 16">2.3.2.27</ecNumber>
    </recommendedName>
    <alternativeName>
        <fullName evidence="16">RING-type E3 ubiquitin transferase listerin</fullName>
    </alternativeName>
</protein>
<dbReference type="RefSeq" id="XP_007414644.1">
    <property type="nucleotide sequence ID" value="XM_007414582.1"/>
</dbReference>
<comment type="function">
    <text evidence="16">E3 ubiquitin-protein ligase. Component of the ribosome quality control complex (RQC), a ribosome-associated complex that mediates ubiquitination and extraction of incompletely synthesized nascent chains for proteasomal degradation.</text>
</comment>
<dbReference type="GO" id="GO:0016567">
    <property type="term" value="P:protein ubiquitination"/>
    <property type="evidence" value="ECO:0007669"/>
    <property type="project" value="UniProtKB-UniPathway"/>
</dbReference>
<dbReference type="GO" id="GO:0061630">
    <property type="term" value="F:ubiquitin protein ligase activity"/>
    <property type="evidence" value="ECO:0007669"/>
    <property type="project" value="UniProtKB-UniRule"/>
</dbReference>
<evidence type="ECO:0000313" key="19">
    <source>
        <dbReference type="Proteomes" id="UP000001072"/>
    </source>
</evidence>
<dbReference type="CDD" id="cd16491">
    <property type="entry name" value="RING-CH-C4HC3_LTN1"/>
    <property type="match status" value="1"/>
</dbReference>
<dbReference type="InterPro" id="IPR054478">
    <property type="entry name" value="LTN1_UBC"/>
</dbReference>
<dbReference type="Pfam" id="PF13639">
    <property type="entry name" value="zf-RING_2"/>
    <property type="match status" value="1"/>
</dbReference>
<dbReference type="FunFam" id="3.30.40.10:FF:000038">
    <property type="entry name" value="E3 ubiquitin-protein ligase listerin"/>
    <property type="match status" value="1"/>
</dbReference>
<evidence type="ECO:0000313" key="18">
    <source>
        <dbReference type="EMBL" id="EGG02107.1"/>
    </source>
</evidence>
<dbReference type="InterPro" id="IPR039795">
    <property type="entry name" value="LTN1/Rkr1"/>
</dbReference>
<dbReference type="PANTHER" id="PTHR12389:SF0">
    <property type="entry name" value="E3 UBIQUITIN-PROTEIN LIGASE LISTERIN"/>
    <property type="match status" value="1"/>
</dbReference>
<evidence type="ECO:0000256" key="16">
    <source>
        <dbReference type="RuleBase" id="RU367090"/>
    </source>
</evidence>
<evidence type="ECO:0000256" key="4">
    <source>
        <dbReference type="ARBA" id="ARBA00007997"/>
    </source>
</evidence>
<dbReference type="InterPro" id="IPR001841">
    <property type="entry name" value="Znf_RING"/>
</dbReference>
<dbReference type="PANTHER" id="PTHR12389">
    <property type="entry name" value="ZINC FINGER PROTEIN 294"/>
    <property type="match status" value="1"/>
</dbReference>
<evidence type="ECO:0000256" key="13">
    <source>
        <dbReference type="ARBA" id="ARBA00022833"/>
    </source>
</evidence>
<evidence type="ECO:0000256" key="7">
    <source>
        <dbReference type="ARBA" id="ARBA00022490"/>
    </source>
</evidence>
<comment type="pathway">
    <text evidence="3 16">Protein modification; protein ubiquitination.</text>
</comment>
<dbReference type="UniPathway" id="UPA00143"/>
<feature type="domain" description="RING-type" evidence="17">
    <location>
        <begin position="85"/>
        <end position="132"/>
    </location>
</feature>
<comment type="subcellular location">
    <subcellularLocation>
        <location evidence="2">Cytoplasm</location>
        <location evidence="2">Cytosol</location>
    </subcellularLocation>
</comment>
<keyword evidence="19" id="KW-1185">Reference proteome</keyword>
<evidence type="ECO:0000256" key="14">
    <source>
        <dbReference type="ARBA" id="ARBA00055150"/>
    </source>
</evidence>
<accession>F4RZY3</accession>
<keyword evidence="11 15" id="KW-0863">Zinc-finger</keyword>
<dbReference type="Gene3D" id="3.30.40.10">
    <property type="entry name" value="Zinc/RING finger domain, C3HC4 (zinc finger)"/>
    <property type="match status" value="1"/>
</dbReference>
<dbReference type="Pfam" id="PF23009">
    <property type="entry name" value="UBC_like"/>
    <property type="match status" value="1"/>
</dbReference>
<evidence type="ECO:0000256" key="1">
    <source>
        <dbReference type="ARBA" id="ARBA00000900"/>
    </source>
</evidence>
<dbReference type="EMBL" id="GL883133">
    <property type="protein sequence ID" value="EGG02107.1"/>
    <property type="molecule type" value="Genomic_DNA"/>
</dbReference>
<evidence type="ECO:0000256" key="5">
    <source>
        <dbReference type="ARBA" id="ARBA00012483"/>
    </source>
</evidence>
<dbReference type="Proteomes" id="UP000001072">
    <property type="component" value="Unassembled WGS sequence"/>
</dbReference>
<evidence type="ECO:0000256" key="6">
    <source>
        <dbReference type="ARBA" id="ARBA00017157"/>
    </source>
</evidence>
<evidence type="ECO:0000256" key="9">
    <source>
        <dbReference type="ARBA" id="ARBA00022723"/>
    </source>
</evidence>
<dbReference type="GO" id="GO:1990116">
    <property type="term" value="P:ribosome-associated ubiquitin-dependent protein catabolic process"/>
    <property type="evidence" value="ECO:0007669"/>
    <property type="project" value="UniProtKB-UniRule"/>
</dbReference>
<dbReference type="EC" id="2.3.2.27" evidence="5 16"/>
<evidence type="ECO:0000256" key="8">
    <source>
        <dbReference type="ARBA" id="ARBA00022679"/>
    </source>
</evidence>
<keyword evidence="9 16" id="KW-0479">Metal-binding</keyword>
<dbReference type="SUPFAM" id="SSF57850">
    <property type="entry name" value="RING/U-box"/>
    <property type="match status" value="1"/>
</dbReference>
<keyword evidence="10" id="KW-0677">Repeat</keyword>
<evidence type="ECO:0000256" key="10">
    <source>
        <dbReference type="ARBA" id="ARBA00022737"/>
    </source>
</evidence>
<dbReference type="InterPro" id="IPR013083">
    <property type="entry name" value="Znf_RING/FYVE/PHD"/>
</dbReference>
<dbReference type="eggNOG" id="KOG0803">
    <property type="taxonomic scope" value="Eukaryota"/>
</dbReference>
<dbReference type="GO" id="GO:1990112">
    <property type="term" value="C:RQC complex"/>
    <property type="evidence" value="ECO:0007669"/>
    <property type="project" value="UniProtKB-UniRule"/>
</dbReference>
<name>F4RZY3_MELLP</name>
<dbReference type="HOGENOM" id="CLU_096579_0_0_1"/>
<evidence type="ECO:0000256" key="2">
    <source>
        <dbReference type="ARBA" id="ARBA00004514"/>
    </source>
</evidence>
<dbReference type="InParanoid" id="F4RZY3"/>
<keyword evidence="13 16" id="KW-0862">Zinc</keyword>
<evidence type="ECO:0000256" key="3">
    <source>
        <dbReference type="ARBA" id="ARBA00004906"/>
    </source>
</evidence>
<comment type="catalytic activity">
    <reaction evidence="1 16">
        <text>S-ubiquitinyl-[E2 ubiquitin-conjugating enzyme]-L-cysteine + [acceptor protein]-L-lysine = [E2 ubiquitin-conjugating enzyme]-L-cysteine + N(6)-ubiquitinyl-[acceptor protein]-L-lysine.</text>
        <dbReference type="EC" id="2.3.2.27"/>
    </reaction>
</comment>
<keyword evidence="12 16" id="KW-0833">Ubl conjugation pathway</keyword>
<comment type="function">
    <text evidence="14">E3 ubiquitin-protein ligase component of the ribosome quality control complex (RQC), a ribosome-associated complex that mediates ubiquitination and extraction of incompletely synthesized nascent chains for proteasomal degradation. Mediates ubiquitination of proteins derived from mRNAs lacking stop codons (non-stop proteins) and other translation arrest products induced by poly-lysine sequences and tandem rare codons. Ubiquitination leads to CDC48 recruitment for extraction and degradation of the incomplete translation product. May indirectly play a role in chromatin function and transcription.</text>
</comment>
<dbReference type="KEGG" id="mlr:MELLADRAFT_57224"/>
<dbReference type="OrthoDB" id="6108at2759"/>
<comment type="similarity">
    <text evidence="4 16">Belongs to the LTN1 family.</text>
</comment>
<proteinExistence type="inferred from homology"/>
<dbReference type="AlphaFoldDB" id="F4RZY3"/>
<dbReference type="VEuPathDB" id="FungiDB:MELLADRAFT_57224"/>
<comment type="subunit">
    <text evidence="16">Component of the ribosome quality control complex (RQC).</text>
</comment>
<gene>
    <name evidence="18" type="ORF">MELLADRAFT_57224</name>
</gene>
<dbReference type="STRING" id="747676.F4RZY3"/>
<organism evidence="19">
    <name type="scientific">Melampsora larici-populina (strain 98AG31 / pathotype 3-4-7)</name>
    <name type="common">Poplar leaf rust fungus</name>
    <dbReference type="NCBI Taxonomy" id="747676"/>
    <lineage>
        <taxon>Eukaryota</taxon>
        <taxon>Fungi</taxon>
        <taxon>Dikarya</taxon>
        <taxon>Basidiomycota</taxon>
        <taxon>Pucciniomycotina</taxon>
        <taxon>Pucciniomycetes</taxon>
        <taxon>Pucciniales</taxon>
        <taxon>Melampsoraceae</taxon>
        <taxon>Melampsora</taxon>
    </lineage>
</organism>
<evidence type="ECO:0000256" key="12">
    <source>
        <dbReference type="ARBA" id="ARBA00022786"/>
    </source>
</evidence>
<evidence type="ECO:0000259" key="17">
    <source>
        <dbReference type="PROSITE" id="PS50089"/>
    </source>
</evidence>
<evidence type="ECO:0000256" key="11">
    <source>
        <dbReference type="ARBA" id="ARBA00022771"/>
    </source>
</evidence>
<sequence length="135" mass="15163">MANEVKVLYMVDEESMEIVVKIPSQYPLQSVEVLDIRKVGVPDAMWRAWILSIQHTIASQNGSITEALALFKKNVSLHFEGVEACAICYSIISVVDRSLPSKACRTCHNRFHPSCIFKWFATSHGSSCPLCRSLF</sequence>
<dbReference type="InterPro" id="IPR039804">
    <property type="entry name" value="RING-CH-C4HC3_LTN1"/>
</dbReference>
<reference evidence="19" key="1">
    <citation type="journal article" date="2011" name="Proc. Natl. Acad. Sci. U.S.A.">
        <title>Obligate biotrophy features unraveled by the genomic analysis of rust fungi.</title>
        <authorList>
            <person name="Duplessis S."/>
            <person name="Cuomo C.A."/>
            <person name="Lin Y.-C."/>
            <person name="Aerts A."/>
            <person name="Tisserant E."/>
            <person name="Veneault-Fourrey C."/>
            <person name="Joly D.L."/>
            <person name="Hacquard S."/>
            <person name="Amselem J."/>
            <person name="Cantarel B.L."/>
            <person name="Chiu R."/>
            <person name="Coutinho P.M."/>
            <person name="Feau N."/>
            <person name="Field M."/>
            <person name="Frey P."/>
            <person name="Gelhaye E."/>
            <person name="Goldberg J."/>
            <person name="Grabherr M.G."/>
            <person name="Kodira C.D."/>
            <person name="Kohler A."/>
            <person name="Kuees U."/>
            <person name="Lindquist E.A."/>
            <person name="Lucas S.M."/>
            <person name="Mago R."/>
            <person name="Mauceli E."/>
            <person name="Morin E."/>
            <person name="Murat C."/>
            <person name="Pangilinan J.L."/>
            <person name="Park R."/>
            <person name="Pearson M."/>
            <person name="Quesneville H."/>
            <person name="Rouhier N."/>
            <person name="Sakthikumar S."/>
            <person name="Salamov A.A."/>
            <person name="Schmutz J."/>
            <person name="Selles B."/>
            <person name="Shapiro H."/>
            <person name="Tanguay P."/>
            <person name="Tuskan G.A."/>
            <person name="Henrissat B."/>
            <person name="Van de Peer Y."/>
            <person name="Rouze P."/>
            <person name="Ellis J.G."/>
            <person name="Dodds P.N."/>
            <person name="Schein J.E."/>
            <person name="Zhong S."/>
            <person name="Hamelin R.C."/>
            <person name="Grigoriev I.V."/>
            <person name="Szabo L.J."/>
            <person name="Martin F."/>
        </authorList>
    </citation>
    <scope>NUCLEOTIDE SEQUENCE [LARGE SCALE GENOMIC DNA]</scope>
    <source>
        <strain evidence="19">98AG31 / pathotype 3-4-7</strain>
    </source>
</reference>
<dbReference type="GO" id="GO:0008270">
    <property type="term" value="F:zinc ion binding"/>
    <property type="evidence" value="ECO:0007669"/>
    <property type="project" value="UniProtKB-KW"/>
</dbReference>